<keyword evidence="3" id="KW-1185">Reference proteome</keyword>
<dbReference type="PANTHER" id="PTHR31596">
    <property type="entry name" value="T-CELL ACTIVATION INHIBITOR, MITOCHONDRIAL"/>
    <property type="match status" value="1"/>
</dbReference>
<comment type="caution">
    <text evidence="2">The sequence shown here is derived from an EMBL/GenBank/DDBJ whole genome shotgun (WGS) entry which is preliminary data.</text>
</comment>
<gene>
    <name evidence="2" type="ORF">EGW08_012793</name>
</gene>
<evidence type="ECO:0000313" key="2">
    <source>
        <dbReference type="EMBL" id="RUS79452.1"/>
    </source>
</evidence>
<dbReference type="Pfam" id="PF14688">
    <property type="entry name" value="DUF4461"/>
    <property type="match status" value="1"/>
</dbReference>
<reference evidence="2 3" key="1">
    <citation type="submission" date="2019-01" db="EMBL/GenBank/DDBJ databases">
        <title>A draft genome assembly of the solar-powered sea slug Elysia chlorotica.</title>
        <authorList>
            <person name="Cai H."/>
            <person name="Li Q."/>
            <person name="Fang X."/>
            <person name="Li J."/>
            <person name="Curtis N.E."/>
            <person name="Altenburger A."/>
            <person name="Shibata T."/>
            <person name="Feng M."/>
            <person name="Maeda T."/>
            <person name="Schwartz J.A."/>
            <person name="Shigenobu S."/>
            <person name="Lundholm N."/>
            <person name="Nishiyama T."/>
            <person name="Yang H."/>
            <person name="Hasebe M."/>
            <person name="Li S."/>
            <person name="Pierce S.K."/>
            <person name="Wang J."/>
        </authorList>
    </citation>
    <scope>NUCLEOTIDE SEQUENCE [LARGE SCALE GENOMIC DNA]</scope>
    <source>
        <strain evidence="2">EC2010</strain>
        <tissue evidence="2">Whole organism of an adult</tissue>
    </source>
</reference>
<dbReference type="AlphaFoldDB" id="A0A3S1B473"/>
<protein>
    <recommendedName>
        <fullName evidence="1">DUF4461 domain-containing protein</fullName>
    </recommendedName>
</protein>
<sequence length="215" mass="24227">MLKSVHAYEAVLARLPTMEAKLSSLLREAQVVRQEKKLGHIMAEDYELLLNRVLNSLRRCQDYVFASFGENSLSHLQVRVEGESNPLMLSSLGQFLIPASVPGTMVVDYIRENMSQAELILRDVASLLAEEEKSRLDAVHCLSLSDLQKDESVTPVQMISCCLRLMEESWRLLDPLTSTGGVSLQGSKLRISHYYSVMQDGLICIPWDWVGEEDL</sequence>
<organism evidence="2 3">
    <name type="scientific">Elysia chlorotica</name>
    <name type="common">Eastern emerald elysia</name>
    <name type="synonym">Sea slug</name>
    <dbReference type="NCBI Taxonomy" id="188477"/>
    <lineage>
        <taxon>Eukaryota</taxon>
        <taxon>Metazoa</taxon>
        <taxon>Spiralia</taxon>
        <taxon>Lophotrochozoa</taxon>
        <taxon>Mollusca</taxon>
        <taxon>Gastropoda</taxon>
        <taxon>Heterobranchia</taxon>
        <taxon>Euthyneura</taxon>
        <taxon>Panpulmonata</taxon>
        <taxon>Sacoglossa</taxon>
        <taxon>Placobranchoidea</taxon>
        <taxon>Plakobranchidae</taxon>
        <taxon>Elysia</taxon>
    </lineage>
</organism>
<dbReference type="Proteomes" id="UP000271974">
    <property type="component" value="Unassembled WGS sequence"/>
</dbReference>
<evidence type="ECO:0000313" key="3">
    <source>
        <dbReference type="Proteomes" id="UP000271974"/>
    </source>
</evidence>
<dbReference type="InterPro" id="IPR027986">
    <property type="entry name" value="TCAIM"/>
</dbReference>
<dbReference type="GO" id="GO:0005739">
    <property type="term" value="C:mitochondrion"/>
    <property type="evidence" value="ECO:0007669"/>
    <property type="project" value="TreeGrafter"/>
</dbReference>
<accession>A0A3S1B473</accession>
<dbReference type="EMBL" id="RQTK01000450">
    <property type="protein sequence ID" value="RUS79452.1"/>
    <property type="molecule type" value="Genomic_DNA"/>
</dbReference>
<name>A0A3S1B473_ELYCH</name>
<dbReference type="PANTHER" id="PTHR31596:SF1">
    <property type="entry name" value="T-CELL ACTIVATION INHIBITOR, MITOCHONDRIAL"/>
    <property type="match status" value="1"/>
</dbReference>
<evidence type="ECO:0000259" key="1">
    <source>
        <dbReference type="Pfam" id="PF14688"/>
    </source>
</evidence>
<feature type="domain" description="DUF4461" evidence="1">
    <location>
        <begin position="2"/>
        <end position="209"/>
    </location>
</feature>
<dbReference type="OrthoDB" id="4238at2759"/>
<proteinExistence type="predicted"/>
<dbReference type="InterPro" id="IPR027989">
    <property type="entry name" value="DUF4461"/>
</dbReference>